<dbReference type="Gene3D" id="6.20.330.10">
    <property type="match status" value="1"/>
</dbReference>
<dbReference type="Pfam" id="PF01343">
    <property type="entry name" value="Peptidase_S49"/>
    <property type="match status" value="1"/>
</dbReference>
<dbReference type="GO" id="GO:0006508">
    <property type="term" value="P:proteolysis"/>
    <property type="evidence" value="ECO:0007669"/>
    <property type="project" value="UniProtKB-KW"/>
</dbReference>
<dbReference type="InterPro" id="IPR002142">
    <property type="entry name" value="Peptidase_S49"/>
</dbReference>
<comment type="similarity">
    <text evidence="1">Belongs to the peptidase S49 family.</text>
</comment>
<evidence type="ECO:0000313" key="6">
    <source>
        <dbReference type="EMBL" id="SBW05186.1"/>
    </source>
</evidence>
<evidence type="ECO:0000256" key="1">
    <source>
        <dbReference type="ARBA" id="ARBA00008683"/>
    </source>
</evidence>
<dbReference type="PANTHER" id="PTHR42987">
    <property type="entry name" value="PEPTIDASE S49"/>
    <property type="match status" value="1"/>
</dbReference>
<feature type="domain" description="Peptidase S49" evidence="5">
    <location>
        <begin position="109"/>
        <end position="256"/>
    </location>
</feature>
<protein>
    <submittedName>
        <fullName evidence="6">Signal peptide peptidase SppA, 36K type</fullName>
    </submittedName>
</protein>
<dbReference type="SUPFAM" id="SSF52096">
    <property type="entry name" value="ClpP/crotonase"/>
    <property type="match status" value="1"/>
</dbReference>
<keyword evidence="2" id="KW-0645">Protease</keyword>
<evidence type="ECO:0000256" key="2">
    <source>
        <dbReference type="ARBA" id="ARBA00022670"/>
    </source>
</evidence>
<dbReference type="InterPro" id="IPR047272">
    <property type="entry name" value="S49_SppA_C"/>
</dbReference>
<reference evidence="6" key="1">
    <citation type="submission" date="2016-04" db="EMBL/GenBank/DDBJ databases">
        <authorList>
            <person name="Evans L.H."/>
            <person name="Alamgir A."/>
            <person name="Owens N."/>
            <person name="Weber N.D."/>
            <person name="Virtaneva K."/>
            <person name="Barbian K."/>
            <person name="Babar A."/>
            <person name="Rosenke K."/>
        </authorList>
    </citation>
    <scope>NUCLEOTIDE SEQUENCE</scope>
    <source>
        <strain evidence="6">86</strain>
    </source>
</reference>
<dbReference type="InterPro" id="IPR029045">
    <property type="entry name" value="ClpP/crotonase-like_dom_sf"/>
</dbReference>
<evidence type="ECO:0000256" key="4">
    <source>
        <dbReference type="ARBA" id="ARBA00022825"/>
    </source>
</evidence>
<sequence length="299" mass="32513">MNQYPYAKQPFRKRRPKLFFVLLSILVLILVWACLAAWRVLDEKGTFSGPRLGLVTVEGFIGDGERTIAWIEKLRKNPSVAGVLVRINSPGGAVGPSQEIHMAVKRLAGVKPVVVSMGPIATSGGYYIAVAGKEIFAGPSTLTGSIGVRLQVTTVQNLMERIGVSSESLTTGKYKASGSPFKELTAEERAYLQTLLDDMQDQFVEAVATGRNLSKDAVTALADGRSLTGRQALEAKLVDRLGDREAAVARLAGLCNIEGEPTILAEPEKPRPWWQRLLQAAVDLSVEQSAEPARYQFVY</sequence>
<keyword evidence="4" id="KW-0720">Serine protease</keyword>
<accession>A0A212K0K8</accession>
<dbReference type="NCBIfam" id="TIGR00706">
    <property type="entry name" value="SppA_dom"/>
    <property type="match status" value="1"/>
</dbReference>
<gene>
    <name evidence="6" type="ORF">KL86DPRO_20444</name>
</gene>
<keyword evidence="3" id="KW-0378">Hydrolase</keyword>
<proteinExistence type="inferred from homology"/>
<organism evidence="6">
    <name type="scientific">uncultured delta proteobacterium</name>
    <dbReference type="NCBI Taxonomy" id="34034"/>
    <lineage>
        <taxon>Bacteria</taxon>
        <taxon>Deltaproteobacteria</taxon>
        <taxon>environmental samples</taxon>
    </lineage>
</organism>
<dbReference type="CDD" id="cd07023">
    <property type="entry name" value="S49_Sppa_N_C"/>
    <property type="match status" value="1"/>
</dbReference>
<dbReference type="GO" id="GO:0008236">
    <property type="term" value="F:serine-type peptidase activity"/>
    <property type="evidence" value="ECO:0007669"/>
    <property type="project" value="UniProtKB-KW"/>
</dbReference>
<dbReference type="EMBL" id="FLUQ01000002">
    <property type="protein sequence ID" value="SBW05186.1"/>
    <property type="molecule type" value="Genomic_DNA"/>
</dbReference>
<evidence type="ECO:0000256" key="3">
    <source>
        <dbReference type="ARBA" id="ARBA00022801"/>
    </source>
</evidence>
<dbReference type="Gene3D" id="3.90.226.10">
    <property type="entry name" value="2-enoyl-CoA Hydratase, Chain A, domain 1"/>
    <property type="match status" value="1"/>
</dbReference>
<dbReference type="PANTHER" id="PTHR42987:SF7">
    <property type="entry name" value="SIGNAL PEPTIDE PEPTIDASE SPPA-RELATED"/>
    <property type="match status" value="1"/>
</dbReference>
<dbReference type="AlphaFoldDB" id="A0A212K0K8"/>
<dbReference type="InterPro" id="IPR004635">
    <property type="entry name" value="Pept_S49_SppA"/>
</dbReference>
<evidence type="ECO:0000259" key="5">
    <source>
        <dbReference type="Pfam" id="PF01343"/>
    </source>
</evidence>
<name>A0A212K0K8_9DELT</name>